<dbReference type="InterPro" id="IPR002939">
    <property type="entry name" value="DnaJ_C"/>
</dbReference>
<evidence type="ECO:0008006" key="8">
    <source>
        <dbReference type="Google" id="ProtNLM"/>
    </source>
</evidence>
<evidence type="ECO:0000259" key="6">
    <source>
        <dbReference type="Pfam" id="PF01556"/>
    </source>
</evidence>
<evidence type="ECO:0000256" key="2">
    <source>
        <dbReference type="ARBA" id="ARBA00022737"/>
    </source>
</evidence>
<reference evidence="7" key="3">
    <citation type="submission" date="2019-06" db="EMBL/GenBank/DDBJ databases">
        <authorList>
            <person name="Poynton C."/>
            <person name="Hasenbein S."/>
            <person name="Benoit J.B."/>
            <person name="Sepulveda M.S."/>
            <person name="Poelchau M.F."/>
            <person name="Murali S.C."/>
            <person name="Chen S."/>
            <person name="Glastad K.M."/>
            <person name="Werren J.H."/>
            <person name="Vineis J.H."/>
            <person name="Bowen J.L."/>
            <person name="Friedrich M."/>
            <person name="Jones J."/>
            <person name="Robertson H.M."/>
            <person name="Feyereisen R."/>
            <person name="Mechler-Hickson A."/>
            <person name="Mathers N."/>
            <person name="Lee C.E."/>
            <person name="Colbourne J.K."/>
            <person name="Biales A."/>
            <person name="Johnston J.S."/>
            <person name="Wellborn G.A."/>
            <person name="Rosendale A.J."/>
            <person name="Cridge A.G."/>
            <person name="Munoz-Torres M.C."/>
            <person name="Bain P.A."/>
            <person name="Manny A.R."/>
            <person name="Major K.M."/>
            <person name="Lambert F.N."/>
            <person name="Vulpe C.D."/>
            <person name="Tuck P."/>
            <person name="Blalock B.J."/>
            <person name="Lin Y.-Y."/>
            <person name="Smith M.E."/>
            <person name="Ochoa-Acuna H."/>
            <person name="Chen M.-J.M."/>
            <person name="Childers C.P."/>
            <person name="Qu J."/>
            <person name="Dugan S."/>
            <person name="Lee S.L."/>
            <person name="Chao H."/>
            <person name="Dinh H."/>
            <person name="Han Y."/>
            <person name="Doddapaneni H."/>
            <person name="Worley K.C."/>
            <person name="Muzny D.M."/>
            <person name="Gibbs R.A."/>
            <person name="Richards S."/>
        </authorList>
    </citation>
    <scope>NUCLEOTIDE SEQUENCE</scope>
    <source>
        <strain evidence="7">HAZT.00-mixed</strain>
        <tissue evidence="7">Whole organism</tissue>
    </source>
</reference>
<dbReference type="FunFam" id="2.10.230.10:FF:000001">
    <property type="entry name" value="DnaJ subfamily A member 2"/>
    <property type="match status" value="1"/>
</dbReference>
<keyword evidence="4" id="KW-0862">Zinc</keyword>
<dbReference type="Gene3D" id="2.10.230.10">
    <property type="entry name" value="Heat shock protein DnaJ, cysteine-rich domain"/>
    <property type="match status" value="1"/>
</dbReference>
<comment type="caution">
    <text evidence="7">The sequence shown here is derived from an EMBL/GenBank/DDBJ whole genome shotgun (WGS) entry which is preliminary data.</text>
</comment>
<dbReference type="AlphaFoldDB" id="A0A6A0HAW1"/>
<keyword evidence="2" id="KW-0677">Repeat</keyword>
<evidence type="ECO:0000313" key="7">
    <source>
        <dbReference type="EMBL" id="KAA0202125.1"/>
    </source>
</evidence>
<evidence type="ECO:0000259" key="5">
    <source>
        <dbReference type="Pfam" id="PF00684"/>
    </source>
</evidence>
<feature type="domain" description="Chaperone DnaJ C-terminal" evidence="6">
    <location>
        <begin position="42"/>
        <end position="134"/>
    </location>
</feature>
<evidence type="ECO:0000256" key="3">
    <source>
        <dbReference type="ARBA" id="ARBA00022771"/>
    </source>
</evidence>
<dbReference type="GO" id="GO:0051082">
    <property type="term" value="F:unfolded protein binding"/>
    <property type="evidence" value="ECO:0007669"/>
    <property type="project" value="InterPro"/>
</dbReference>
<proteinExistence type="predicted"/>
<dbReference type="EMBL" id="JQDR03004286">
    <property type="protein sequence ID" value="KAA0202125.1"/>
    <property type="molecule type" value="Genomic_DNA"/>
</dbReference>
<evidence type="ECO:0000256" key="1">
    <source>
        <dbReference type="ARBA" id="ARBA00022723"/>
    </source>
</evidence>
<dbReference type="SUPFAM" id="SSF57938">
    <property type="entry name" value="DnaJ/Hsp40 cysteine-rich domain"/>
    <property type="match status" value="1"/>
</dbReference>
<dbReference type="InterPro" id="IPR008971">
    <property type="entry name" value="HSP40/DnaJ_pept-bd"/>
</dbReference>
<gene>
    <name evidence="7" type="ORF">HAZT_HAZT010623</name>
</gene>
<protein>
    <recommendedName>
        <fullName evidence="8">CR-type domain-containing protein</fullName>
    </recommendedName>
</protein>
<evidence type="ECO:0000256" key="4">
    <source>
        <dbReference type="ARBA" id="ARBA00022833"/>
    </source>
</evidence>
<dbReference type="GO" id="GO:0006457">
    <property type="term" value="P:protein folding"/>
    <property type="evidence" value="ECO:0007669"/>
    <property type="project" value="InterPro"/>
</dbReference>
<sequence length="181" mass="19333">MFGHIFGGGGGGMPSPFGGLGGFLGGFGGGRRRGPARGEDTVHRLKVSLEELYMGKCRGRGITVTVNQIGPGMVQQMQSKCRSCDGEGEVMAESDRCKTCLGRKVVPSTKLLEVAVEAGMKDEQKIVFRGEGDQKTITLTEALCGFESTVTHLDGRSLVIRHPPGHVLKPSKSYCARHQAQ</sequence>
<feature type="domain" description="CR-type" evidence="5">
    <location>
        <begin position="56"/>
        <end position="104"/>
    </location>
</feature>
<organism evidence="7">
    <name type="scientific">Hyalella azteca</name>
    <name type="common">Amphipod</name>
    <dbReference type="NCBI Taxonomy" id="294128"/>
    <lineage>
        <taxon>Eukaryota</taxon>
        <taxon>Metazoa</taxon>
        <taxon>Ecdysozoa</taxon>
        <taxon>Arthropoda</taxon>
        <taxon>Crustacea</taxon>
        <taxon>Multicrustacea</taxon>
        <taxon>Malacostraca</taxon>
        <taxon>Eumalacostraca</taxon>
        <taxon>Peracarida</taxon>
        <taxon>Amphipoda</taxon>
        <taxon>Senticaudata</taxon>
        <taxon>Talitrida</taxon>
        <taxon>Talitroidea</taxon>
        <taxon>Hyalellidae</taxon>
        <taxon>Hyalella</taxon>
    </lineage>
</organism>
<dbReference type="CDD" id="cd10719">
    <property type="entry name" value="DnaJ_zf"/>
    <property type="match status" value="1"/>
</dbReference>
<dbReference type="GO" id="GO:0030544">
    <property type="term" value="F:Hsp70 protein binding"/>
    <property type="evidence" value="ECO:0007669"/>
    <property type="project" value="InterPro"/>
</dbReference>
<dbReference type="Gene3D" id="2.60.260.20">
    <property type="entry name" value="Urease metallochaperone UreE, N-terminal domain"/>
    <property type="match status" value="2"/>
</dbReference>
<dbReference type="InterPro" id="IPR001305">
    <property type="entry name" value="HSP_DnaJ_Cys-rich_dom"/>
</dbReference>
<keyword evidence="1" id="KW-0479">Metal-binding</keyword>
<name>A0A6A0HAW1_HYAAZ</name>
<dbReference type="Pfam" id="PF01556">
    <property type="entry name" value="DnaJ_C"/>
    <property type="match status" value="1"/>
</dbReference>
<dbReference type="GO" id="GO:0008270">
    <property type="term" value="F:zinc ion binding"/>
    <property type="evidence" value="ECO:0007669"/>
    <property type="project" value="UniProtKB-KW"/>
</dbReference>
<dbReference type="OrthoDB" id="550424at2759"/>
<keyword evidence="3" id="KW-0863">Zinc-finger</keyword>
<dbReference type="SUPFAM" id="SSF49493">
    <property type="entry name" value="HSP40/DnaJ peptide-binding domain"/>
    <property type="match status" value="2"/>
</dbReference>
<dbReference type="Proteomes" id="UP000711488">
    <property type="component" value="Unassembled WGS sequence"/>
</dbReference>
<accession>A0A6A0HAW1</accession>
<reference evidence="7" key="1">
    <citation type="submission" date="2014-08" db="EMBL/GenBank/DDBJ databases">
        <authorList>
            <person name="Murali S."/>
            <person name="Richards S."/>
            <person name="Bandaranaike D."/>
            <person name="Bellair M."/>
            <person name="Blankenburg K."/>
            <person name="Chao H."/>
            <person name="Dinh H."/>
            <person name="Doddapaneni H."/>
            <person name="Dugan-Rocha S."/>
            <person name="Elkadiri S."/>
            <person name="Gnanaolivu R."/>
            <person name="Hughes D."/>
            <person name="Lee S."/>
            <person name="Li M."/>
            <person name="Ming W."/>
            <person name="Munidasa M."/>
            <person name="Muniz J."/>
            <person name="Nguyen L."/>
            <person name="Osuji N."/>
            <person name="Pu L.-L."/>
            <person name="Puazo M."/>
            <person name="Skinner E."/>
            <person name="Qu C."/>
            <person name="Quiroz J."/>
            <person name="Raj R."/>
            <person name="Weissenberger G."/>
            <person name="Xin Y."/>
            <person name="Zou X."/>
            <person name="Han Y."/>
            <person name="Worley K."/>
            <person name="Muzny D."/>
            <person name="Gibbs R."/>
        </authorList>
    </citation>
    <scope>NUCLEOTIDE SEQUENCE</scope>
    <source>
        <strain evidence="7">HAZT.00-mixed</strain>
        <tissue evidence="7">Whole organism</tissue>
    </source>
</reference>
<dbReference type="InterPro" id="IPR036410">
    <property type="entry name" value="HSP_DnaJ_Cys-rich_dom_sf"/>
</dbReference>
<reference evidence="7" key="2">
    <citation type="journal article" date="2018" name="Environ. Sci. Technol.">
        <title>The Toxicogenome of Hyalella azteca: A Model for Sediment Ecotoxicology and Evolutionary Toxicology.</title>
        <authorList>
            <person name="Poynton H.C."/>
            <person name="Hasenbein S."/>
            <person name="Benoit J.B."/>
            <person name="Sepulveda M.S."/>
            <person name="Poelchau M.F."/>
            <person name="Hughes D.S.T."/>
            <person name="Murali S.C."/>
            <person name="Chen S."/>
            <person name="Glastad K.M."/>
            <person name="Goodisman M.A.D."/>
            <person name="Werren J.H."/>
            <person name="Vineis J.H."/>
            <person name="Bowen J.L."/>
            <person name="Friedrich M."/>
            <person name="Jones J."/>
            <person name="Robertson H.M."/>
            <person name="Feyereisen R."/>
            <person name="Mechler-Hickson A."/>
            <person name="Mathers N."/>
            <person name="Lee C.E."/>
            <person name="Colbourne J.K."/>
            <person name="Biales A."/>
            <person name="Johnston J.S."/>
            <person name="Wellborn G.A."/>
            <person name="Rosendale A.J."/>
            <person name="Cridge A.G."/>
            <person name="Munoz-Torres M.C."/>
            <person name="Bain P.A."/>
            <person name="Manny A.R."/>
            <person name="Major K.M."/>
            <person name="Lambert F.N."/>
            <person name="Vulpe C.D."/>
            <person name="Tuck P."/>
            <person name="Blalock B.J."/>
            <person name="Lin Y.Y."/>
            <person name="Smith M.E."/>
            <person name="Ochoa-Acuna H."/>
            <person name="Chen M.M."/>
            <person name="Childers C.P."/>
            <person name="Qu J."/>
            <person name="Dugan S."/>
            <person name="Lee S.L."/>
            <person name="Chao H."/>
            <person name="Dinh H."/>
            <person name="Han Y."/>
            <person name="Doddapaneni H."/>
            <person name="Worley K.C."/>
            <person name="Muzny D.M."/>
            <person name="Gibbs R.A."/>
            <person name="Richards S."/>
        </authorList>
    </citation>
    <scope>NUCLEOTIDE SEQUENCE</scope>
    <source>
        <strain evidence="7">HAZT.00-mixed</strain>
        <tissue evidence="7">Whole organism</tissue>
    </source>
</reference>
<dbReference type="PANTHER" id="PTHR43888">
    <property type="entry name" value="DNAJ-LIKE-2, ISOFORM A-RELATED"/>
    <property type="match status" value="1"/>
</dbReference>
<dbReference type="Pfam" id="PF00684">
    <property type="entry name" value="DnaJ_CXXCXGXG"/>
    <property type="match status" value="1"/>
</dbReference>
<dbReference type="InterPro" id="IPR044713">
    <property type="entry name" value="DNJA1/2-like"/>
</dbReference>